<evidence type="ECO:0000259" key="3">
    <source>
        <dbReference type="Pfam" id="PF23771"/>
    </source>
</evidence>
<dbReference type="InterPro" id="IPR055592">
    <property type="entry name" value="DUF7168"/>
</dbReference>
<evidence type="ECO:0000313" key="5">
    <source>
        <dbReference type="Proteomes" id="UP000626026"/>
    </source>
</evidence>
<name>A0ABR7RKR5_9PROT</name>
<feature type="region of interest" description="Disordered" evidence="1">
    <location>
        <begin position="227"/>
        <end position="249"/>
    </location>
</feature>
<organism evidence="4 5">
    <name type="scientific">Teichococcus aerophilus</name>
    <dbReference type="NCBI Taxonomy" id="1224513"/>
    <lineage>
        <taxon>Bacteria</taxon>
        <taxon>Pseudomonadati</taxon>
        <taxon>Pseudomonadota</taxon>
        <taxon>Alphaproteobacteria</taxon>
        <taxon>Acetobacterales</taxon>
        <taxon>Roseomonadaceae</taxon>
        <taxon>Roseomonas</taxon>
    </lineage>
</organism>
<sequence>MPDPFAAPPRQDTELDRVKARIRAMAERTVSNGCTEAEAMAAAEMVGRLLERYALTMEEIDLRESQCVQVEIPLPGRQRRPVDGCVPAIARFCDCKVWLARDEAGSRYIFFGFDTDTVLAGWLFQVISRAMAVELDAFRQRSPQLRGVRLRQASTSFQQGMAARLAERLETMHAAREAGVAAQRQAGTALFLVKHRVVDDAFRETGTRLVSGGRRQLRQDGAFRQGEAAGERVNLNRPVTGDGGGGRLT</sequence>
<keyword evidence="5" id="KW-1185">Reference proteome</keyword>
<dbReference type="Proteomes" id="UP000626026">
    <property type="component" value="Unassembled WGS sequence"/>
</dbReference>
<evidence type="ECO:0000256" key="1">
    <source>
        <dbReference type="SAM" id="MobiDB-lite"/>
    </source>
</evidence>
<dbReference type="Pfam" id="PF23771">
    <property type="entry name" value="DUF7168"/>
    <property type="match status" value="1"/>
</dbReference>
<dbReference type="Pfam" id="PF10979">
    <property type="entry name" value="DUF2786"/>
    <property type="match status" value="1"/>
</dbReference>
<dbReference type="InterPro" id="IPR024498">
    <property type="entry name" value="DUF2786"/>
</dbReference>
<protein>
    <submittedName>
        <fullName evidence="4">DUF2786 domain-containing protein</fullName>
    </submittedName>
</protein>
<feature type="domain" description="DUF7168" evidence="3">
    <location>
        <begin position="71"/>
        <end position="186"/>
    </location>
</feature>
<evidence type="ECO:0000259" key="2">
    <source>
        <dbReference type="Pfam" id="PF10979"/>
    </source>
</evidence>
<dbReference type="RefSeq" id="WP_187784323.1">
    <property type="nucleotide sequence ID" value="NZ_JACTVA010000014.1"/>
</dbReference>
<accession>A0ABR7RKR5</accession>
<dbReference type="EMBL" id="JACTVA010000014">
    <property type="protein sequence ID" value="MBC9207152.1"/>
    <property type="molecule type" value="Genomic_DNA"/>
</dbReference>
<feature type="domain" description="DUF2786" evidence="2">
    <location>
        <begin position="17"/>
        <end position="57"/>
    </location>
</feature>
<comment type="caution">
    <text evidence="4">The sequence shown here is derived from an EMBL/GenBank/DDBJ whole genome shotgun (WGS) entry which is preliminary data.</text>
</comment>
<reference evidence="4 5" key="1">
    <citation type="journal article" date="2013" name="Int. J. Syst. Evol. Microbiol.">
        <title>Roseomonas aerophila sp. nov., isolated from air.</title>
        <authorList>
            <person name="Kim S.J."/>
            <person name="Weon H.Y."/>
            <person name="Ahn J.H."/>
            <person name="Hong S.B."/>
            <person name="Seok S.J."/>
            <person name="Whang K.S."/>
            <person name="Kwon S.W."/>
        </authorList>
    </citation>
    <scope>NUCLEOTIDE SEQUENCE [LARGE SCALE GENOMIC DNA]</scope>
    <source>
        <strain evidence="4 5">NBRC 108923</strain>
    </source>
</reference>
<proteinExistence type="predicted"/>
<evidence type="ECO:0000313" key="4">
    <source>
        <dbReference type="EMBL" id="MBC9207152.1"/>
    </source>
</evidence>
<gene>
    <name evidence="4" type="ORF">IBL26_09930</name>
</gene>